<keyword evidence="3" id="KW-0547">Nucleotide-binding</keyword>
<keyword evidence="5" id="KW-0472">Membrane</keyword>
<feature type="compositionally biased region" description="Low complexity" evidence="4">
    <location>
        <begin position="38"/>
        <end position="49"/>
    </location>
</feature>
<accession>A0A9Q0JAZ4</accession>
<name>A0A9Q0JAZ4_9ROSI</name>
<evidence type="ECO:0008006" key="8">
    <source>
        <dbReference type="Google" id="ProtNLM"/>
    </source>
</evidence>
<dbReference type="GO" id="GO:0005524">
    <property type="term" value="F:ATP binding"/>
    <property type="evidence" value="ECO:0007669"/>
    <property type="project" value="UniProtKB-KW"/>
</dbReference>
<feature type="transmembrane region" description="Helical" evidence="5">
    <location>
        <begin position="483"/>
        <end position="503"/>
    </location>
</feature>
<feature type="binding site" evidence="3">
    <location>
        <begin position="229"/>
        <end position="233"/>
    </location>
    <ligand>
        <name>ATP</name>
        <dbReference type="ChEBI" id="CHEBI:30616"/>
    </ligand>
</feature>
<dbReference type="Gene3D" id="3.30.420.40">
    <property type="match status" value="1"/>
</dbReference>
<dbReference type="GO" id="GO:0017110">
    <property type="term" value="F:nucleoside diphosphate phosphatase activity"/>
    <property type="evidence" value="ECO:0007669"/>
    <property type="project" value="TreeGrafter"/>
</dbReference>
<evidence type="ECO:0000256" key="3">
    <source>
        <dbReference type="PIRSR" id="PIRSR600407-2"/>
    </source>
</evidence>
<keyword evidence="2" id="KW-0378">Hydrolase</keyword>
<keyword evidence="3" id="KW-0067">ATP-binding</keyword>
<keyword evidence="7" id="KW-1185">Reference proteome</keyword>
<gene>
    <name evidence="6" type="ORF">Tsubulata_012957</name>
</gene>
<comment type="similarity">
    <text evidence="1">Belongs to the GDA1/CD39 NTPase family.</text>
</comment>
<evidence type="ECO:0000256" key="5">
    <source>
        <dbReference type="SAM" id="Phobius"/>
    </source>
</evidence>
<keyword evidence="5" id="KW-1133">Transmembrane helix</keyword>
<dbReference type="Proteomes" id="UP001141552">
    <property type="component" value="Unassembled WGS sequence"/>
</dbReference>
<dbReference type="OrthoDB" id="6372431at2759"/>
<evidence type="ECO:0000256" key="1">
    <source>
        <dbReference type="ARBA" id="ARBA00009283"/>
    </source>
</evidence>
<protein>
    <recommendedName>
        <fullName evidence="8">Apyrase</fullName>
    </recommendedName>
</protein>
<reference evidence="6" key="2">
    <citation type="journal article" date="2023" name="Plants (Basel)">
        <title>Annotation of the Turnera subulata (Passifloraceae) Draft Genome Reveals the S-Locus Evolved after the Divergence of Turneroideae from Passifloroideae in a Stepwise Manner.</title>
        <authorList>
            <person name="Henning P.M."/>
            <person name="Roalson E.H."/>
            <person name="Mir W."/>
            <person name="McCubbin A.G."/>
            <person name="Shore J.S."/>
        </authorList>
    </citation>
    <scope>NUCLEOTIDE SEQUENCE</scope>
    <source>
        <strain evidence="6">F60SS</strain>
    </source>
</reference>
<organism evidence="6 7">
    <name type="scientific">Turnera subulata</name>
    <dbReference type="NCBI Taxonomy" id="218843"/>
    <lineage>
        <taxon>Eukaryota</taxon>
        <taxon>Viridiplantae</taxon>
        <taxon>Streptophyta</taxon>
        <taxon>Embryophyta</taxon>
        <taxon>Tracheophyta</taxon>
        <taxon>Spermatophyta</taxon>
        <taxon>Magnoliopsida</taxon>
        <taxon>eudicotyledons</taxon>
        <taxon>Gunneridae</taxon>
        <taxon>Pentapetalae</taxon>
        <taxon>rosids</taxon>
        <taxon>fabids</taxon>
        <taxon>Malpighiales</taxon>
        <taxon>Passifloraceae</taxon>
        <taxon>Turnera</taxon>
    </lineage>
</organism>
<feature type="compositionally biased region" description="Polar residues" evidence="4">
    <location>
        <begin position="7"/>
        <end position="21"/>
    </location>
</feature>
<keyword evidence="5" id="KW-0812">Transmembrane</keyword>
<proteinExistence type="inferred from homology"/>
<feature type="region of interest" description="Disordered" evidence="4">
    <location>
        <begin position="1"/>
        <end position="53"/>
    </location>
</feature>
<dbReference type="PANTHER" id="PTHR11782:SF96">
    <property type="entry name" value="APYRASE 6-RELATED"/>
    <property type="match status" value="1"/>
</dbReference>
<dbReference type="Gene3D" id="3.30.420.150">
    <property type="entry name" value="Exopolyphosphatase. Domain 2"/>
    <property type="match status" value="1"/>
</dbReference>
<evidence type="ECO:0000313" key="6">
    <source>
        <dbReference type="EMBL" id="KAJ4834854.1"/>
    </source>
</evidence>
<reference evidence="6" key="1">
    <citation type="submission" date="2022-02" db="EMBL/GenBank/DDBJ databases">
        <authorList>
            <person name="Henning P.M."/>
            <person name="McCubbin A.G."/>
            <person name="Shore J.S."/>
        </authorList>
    </citation>
    <scope>NUCLEOTIDE SEQUENCE</scope>
    <source>
        <strain evidence="6">F60SS</strain>
        <tissue evidence="6">Leaves</tissue>
    </source>
</reference>
<dbReference type="GO" id="GO:0016020">
    <property type="term" value="C:membrane"/>
    <property type="evidence" value="ECO:0007669"/>
    <property type="project" value="TreeGrafter"/>
</dbReference>
<comment type="caution">
    <text evidence="6">The sequence shown here is derived from an EMBL/GenBank/DDBJ whole genome shotgun (WGS) entry which is preliminary data.</text>
</comment>
<sequence>MDLSKLQGRSSISNNNNSTMGSFFPLHRTQLHPRMHPSSSSSSSTVSVTNKSPHPHHHTRLLILVASLLTLPSLFYLFSTARSVHLSSRFAPPSPHLFALILLSSPTSSRARLFRLLPDSSSPFLLASSSSHSLLDLLLFAKRRVPKRHWPNVAVHLLASPPTDGLPDSDLLESGRQVLRDSGFVFKDEWARVVPEEDKGVYAWVAVNYILGSLGGEPDKTTGVVELGGTSLQVAFASTAVNPVESLKKIKLAGTDYTLQTQSLPQFGQDAVWESLHERINSREMMSSSSFREGHAGNPCIPKGYVASSNLTDVKLLGSHPSGNFAACRHEALTLLKDRQERCLHPPCKIVSSFFSELQGKTDSQQNLFYASEFFGLVPSISLFELEAAGKRYCEDDWEKLKSHHQGINDLDLLRYCFSSAYIVAMAHDGLGVAMDDQRSGFTDHTGSFPFDWTLGAFIFQTMLESSELKSNDFGQIVGNESVTYFSLFVILFVALLAAFIVLQWRKPQFKTIYDLEKGHYIVTRVPR</sequence>
<dbReference type="InterPro" id="IPR000407">
    <property type="entry name" value="GDA1_CD39_NTPase"/>
</dbReference>
<dbReference type="PANTHER" id="PTHR11782">
    <property type="entry name" value="ADENOSINE/GUANOSINE DIPHOSPHATASE"/>
    <property type="match status" value="1"/>
</dbReference>
<evidence type="ECO:0000313" key="7">
    <source>
        <dbReference type="Proteomes" id="UP001141552"/>
    </source>
</evidence>
<dbReference type="EMBL" id="JAKUCV010004601">
    <property type="protein sequence ID" value="KAJ4834854.1"/>
    <property type="molecule type" value="Genomic_DNA"/>
</dbReference>
<evidence type="ECO:0000256" key="2">
    <source>
        <dbReference type="ARBA" id="ARBA00022801"/>
    </source>
</evidence>
<dbReference type="AlphaFoldDB" id="A0A9Q0JAZ4"/>
<dbReference type="GO" id="GO:0009134">
    <property type="term" value="P:nucleoside diphosphate catabolic process"/>
    <property type="evidence" value="ECO:0007669"/>
    <property type="project" value="TreeGrafter"/>
</dbReference>
<evidence type="ECO:0000256" key="4">
    <source>
        <dbReference type="SAM" id="MobiDB-lite"/>
    </source>
</evidence>
<dbReference type="Pfam" id="PF01150">
    <property type="entry name" value="GDA1_CD39"/>
    <property type="match status" value="1"/>
</dbReference>